<evidence type="ECO:0000256" key="8">
    <source>
        <dbReference type="ARBA" id="ARBA00022982"/>
    </source>
</evidence>
<evidence type="ECO:0000256" key="9">
    <source>
        <dbReference type="ARBA" id="ARBA00022989"/>
    </source>
</evidence>
<evidence type="ECO:0000256" key="3">
    <source>
        <dbReference type="ARBA" id="ARBA00022448"/>
    </source>
</evidence>
<dbReference type="PANTHER" id="PTHR43141">
    <property type="entry name" value="CYTOCHROME BD2 SUBUNIT II"/>
    <property type="match status" value="1"/>
</dbReference>
<dbReference type="RefSeq" id="WP_092440859.1">
    <property type="nucleotide sequence ID" value="NZ_FMYP01000095.1"/>
</dbReference>
<comment type="subcellular location">
    <subcellularLocation>
        <location evidence="1">Cell membrane</location>
        <topology evidence="1">Multi-pass membrane protein</topology>
    </subcellularLocation>
</comment>
<dbReference type="EMBL" id="FMYP01000095">
    <property type="protein sequence ID" value="SDD16707.1"/>
    <property type="molecule type" value="Genomic_DNA"/>
</dbReference>
<evidence type="ECO:0000313" key="13">
    <source>
        <dbReference type="EMBL" id="SDD16707.1"/>
    </source>
</evidence>
<keyword evidence="8" id="KW-0249">Electron transport</keyword>
<evidence type="ECO:0000256" key="7">
    <source>
        <dbReference type="ARBA" id="ARBA00022723"/>
    </source>
</evidence>
<evidence type="ECO:0000256" key="11">
    <source>
        <dbReference type="ARBA" id="ARBA00023136"/>
    </source>
</evidence>
<keyword evidence="11 12" id="KW-0472">Membrane</keyword>
<feature type="transmembrane region" description="Helical" evidence="12">
    <location>
        <begin position="222"/>
        <end position="242"/>
    </location>
</feature>
<evidence type="ECO:0000256" key="1">
    <source>
        <dbReference type="ARBA" id="ARBA00004651"/>
    </source>
</evidence>
<reference evidence="13 14" key="1">
    <citation type="submission" date="2016-09" db="EMBL/GenBank/DDBJ databases">
        <authorList>
            <person name="Capua I."/>
            <person name="De Benedictis P."/>
            <person name="Joannis T."/>
            <person name="Lombin L.H."/>
            <person name="Cattoli G."/>
        </authorList>
    </citation>
    <scope>NUCLEOTIDE SEQUENCE [LARGE SCALE GENOMIC DNA]</scope>
    <source>
        <strain evidence="13 14">A7P-90m</strain>
    </source>
</reference>
<dbReference type="PANTHER" id="PTHR43141:SF5">
    <property type="entry name" value="CYTOCHROME BD-I UBIQUINOL OXIDASE SUBUNIT 2"/>
    <property type="match status" value="1"/>
</dbReference>
<dbReference type="GO" id="GO:0046872">
    <property type="term" value="F:metal ion binding"/>
    <property type="evidence" value="ECO:0007669"/>
    <property type="project" value="UniProtKB-KW"/>
</dbReference>
<evidence type="ECO:0000256" key="6">
    <source>
        <dbReference type="ARBA" id="ARBA00022692"/>
    </source>
</evidence>
<dbReference type="GO" id="GO:0009055">
    <property type="term" value="F:electron transfer activity"/>
    <property type="evidence" value="ECO:0007669"/>
    <property type="project" value="TreeGrafter"/>
</dbReference>
<accession>A0A1G6SKK2</accession>
<dbReference type="Proteomes" id="UP000199452">
    <property type="component" value="Unassembled WGS sequence"/>
</dbReference>
<proteinExistence type="inferred from homology"/>
<dbReference type="Pfam" id="PF02322">
    <property type="entry name" value="Cyt_bd_oxida_II"/>
    <property type="match status" value="1"/>
</dbReference>
<evidence type="ECO:0000256" key="5">
    <source>
        <dbReference type="ARBA" id="ARBA00022617"/>
    </source>
</evidence>
<keyword evidence="14" id="KW-1185">Reference proteome</keyword>
<sequence length="383" mass="43045">MVDTTYIFLQQYWWFIVSLLAALLVFLLFVQGGQTLIYTVAKNEDERRLVINSLGRKWEFTFTTLVTFGGAFFASFPLFYSTSFGGAYWVWMAILFAFIIQAVSYEYRSRANNFLGAKTYEIFLILNGLLGTILLGTAVGTFFSGSEFSMVKDNITNIANPVISAWENPFHGLEAVLNVNNVALGLAVFFLSRVLALLYFMNNIDDTNILARSKKQLLYNSLPFLLFFLYFLGATMLAQGFAVDPENGVVSMENYKYLHNLIAMPAVLGLLLVGVVLVLWGIGLSVFKTSSKGIWFAGPGVIFTVLALMLTVGYNNTAFYPSTFNIQHSLTIFNSSSSKYTLTAMSYVSLMVPFVAAYIFFTWRKINNKKIDAAEMKEDIHIY</sequence>
<name>A0A1G6SKK2_9BACT</name>
<dbReference type="GO" id="GO:0016682">
    <property type="term" value="F:oxidoreductase activity, acting on diphenols and related substances as donors, oxygen as acceptor"/>
    <property type="evidence" value="ECO:0007669"/>
    <property type="project" value="TreeGrafter"/>
</dbReference>
<keyword evidence="6 12" id="KW-0812">Transmembrane</keyword>
<feature type="transmembrane region" description="Helical" evidence="12">
    <location>
        <begin position="262"/>
        <end position="282"/>
    </location>
</feature>
<keyword evidence="9 12" id="KW-1133">Transmembrane helix</keyword>
<gene>
    <name evidence="13" type="ORF">SAMN05216323_10954</name>
</gene>
<feature type="transmembrane region" description="Helical" evidence="12">
    <location>
        <begin position="60"/>
        <end position="80"/>
    </location>
</feature>
<protein>
    <submittedName>
        <fullName evidence="13">Cytochrome bd-I ubiquinol oxidase subunit 2 apoprotein</fullName>
    </submittedName>
</protein>
<evidence type="ECO:0000256" key="10">
    <source>
        <dbReference type="ARBA" id="ARBA00023004"/>
    </source>
</evidence>
<feature type="transmembrane region" description="Helical" evidence="12">
    <location>
        <begin position="119"/>
        <end position="143"/>
    </location>
</feature>
<keyword evidence="4" id="KW-1003">Cell membrane</keyword>
<keyword evidence="3" id="KW-0813">Transport</keyword>
<dbReference type="GO" id="GO:0019646">
    <property type="term" value="P:aerobic electron transport chain"/>
    <property type="evidence" value="ECO:0007669"/>
    <property type="project" value="TreeGrafter"/>
</dbReference>
<evidence type="ECO:0000256" key="12">
    <source>
        <dbReference type="SAM" id="Phobius"/>
    </source>
</evidence>
<feature type="transmembrane region" description="Helical" evidence="12">
    <location>
        <begin position="86"/>
        <end position="107"/>
    </location>
</feature>
<feature type="transmembrane region" description="Helical" evidence="12">
    <location>
        <begin position="340"/>
        <end position="361"/>
    </location>
</feature>
<dbReference type="AlphaFoldDB" id="A0A1G6SKK2"/>
<evidence type="ECO:0000313" key="14">
    <source>
        <dbReference type="Proteomes" id="UP000199452"/>
    </source>
</evidence>
<dbReference type="GO" id="GO:0005886">
    <property type="term" value="C:plasma membrane"/>
    <property type="evidence" value="ECO:0007669"/>
    <property type="project" value="UniProtKB-SubCell"/>
</dbReference>
<evidence type="ECO:0000256" key="2">
    <source>
        <dbReference type="ARBA" id="ARBA00007543"/>
    </source>
</evidence>
<comment type="similarity">
    <text evidence="2">Belongs to the cytochrome ubiquinol oxidase subunit 2 family.</text>
</comment>
<organism evidence="13 14">
    <name type="scientific">Williamwhitmania taraxaci</name>
    <dbReference type="NCBI Taxonomy" id="1640674"/>
    <lineage>
        <taxon>Bacteria</taxon>
        <taxon>Pseudomonadati</taxon>
        <taxon>Bacteroidota</taxon>
        <taxon>Bacteroidia</taxon>
        <taxon>Bacteroidales</taxon>
        <taxon>Williamwhitmaniaceae</taxon>
        <taxon>Williamwhitmania</taxon>
    </lineage>
</organism>
<evidence type="ECO:0000256" key="4">
    <source>
        <dbReference type="ARBA" id="ARBA00022475"/>
    </source>
</evidence>
<feature type="transmembrane region" description="Helical" evidence="12">
    <location>
        <begin position="12"/>
        <end position="39"/>
    </location>
</feature>
<feature type="transmembrane region" description="Helical" evidence="12">
    <location>
        <begin position="294"/>
        <end position="314"/>
    </location>
</feature>
<keyword evidence="7" id="KW-0479">Metal-binding</keyword>
<dbReference type="STRING" id="1640674.SAMN05216323_10954"/>
<keyword evidence="10" id="KW-0408">Iron</keyword>
<dbReference type="OrthoDB" id="9776710at2"/>
<dbReference type="GO" id="GO:0070069">
    <property type="term" value="C:cytochrome complex"/>
    <property type="evidence" value="ECO:0007669"/>
    <property type="project" value="TreeGrafter"/>
</dbReference>
<feature type="transmembrane region" description="Helical" evidence="12">
    <location>
        <begin position="182"/>
        <end position="201"/>
    </location>
</feature>
<dbReference type="InterPro" id="IPR003317">
    <property type="entry name" value="Cyt-d_oxidase_su2"/>
</dbReference>
<keyword evidence="5" id="KW-0349">Heme</keyword>